<evidence type="ECO:0000313" key="1">
    <source>
        <dbReference type="EMBL" id="KAL0633531.1"/>
    </source>
</evidence>
<sequence>MIFNHTSRSPPVYKIKNAIPITAANKPDPANFTAPPVLLVAAGPVELGPESEEASVVVVEEESVSEEELSVVDVLVLVKLPVTVALMLTVVELPPTTAAAVVVELTNPLVWMVVDMCTTTLLLLIAVPVAVAGWVVETVPDPEGTVDVAEDTTQRFCASIW</sequence>
<proteinExistence type="predicted"/>
<keyword evidence="2" id="KW-1185">Reference proteome</keyword>
<accession>A0ABR3GC30</accession>
<organism evidence="1 2">
    <name type="scientific">Discina gigas</name>
    <dbReference type="NCBI Taxonomy" id="1032678"/>
    <lineage>
        <taxon>Eukaryota</taxon>
        <taxon>Fungi</taxon>
        <taxon>Dikarya</taxon>
        <taxon>Ascomycota</taxon>
        <taxon>Pezizomycotina</taxon>
        <taxon>Pezizomycetes</taxon>
        <taxon>Pezizales</taxon>
        <taxon>Discinaceae</taxon>
        <taxon>Discina</taxon>
    </lineage>
</organism>
<feature type="non-terminal residue" evidence="1">
    <location>
        <position position="161"/>
    </location>
</feature>
<protein>
    <submittedName>
        <fullName evidence="1">Uncharacterized protein</fullName>
    </submittedName>
</protein>
<gene>
    <name evidence="1" type="ORF">Q9L58_007563</name>
</gene>
<comment type="caution">
    <text evidence="1">The sequence shown here is derived from an EMBL/GenBank/DDBJ whole genome shotgun (WGS) entry which is preliminary data.</text>
</comment>
<evidence type="ECO:0000313" key="2">
    <source>
        <dbReference type="Proteomes" id="UP001447188"/>
    </source>
</evidence>
<reference evidence="1 2" key="1">
    <citation type="submission" date="2024-02" db="EMBL/GenBank/DDBJ databases">
        <title>Discinaceae phylogenomics.</title>
        <authorList>
            <person name="Dirks A.C."/>
            <person name="James T.Y."/>
        </authorList>
    </citation>
    <scope>NUCLEOTIDE SEQUENCE [LARGE SCALE GENOMIC DNA]</scope>
    <source>
        <strain evidence="1 2">ACD0624</strain>
    </source>
</reference>
<dbReference type="EMBL" id="JBBBZM010000122">
    <property type="protein sequence ID" value="KAL0633531.1"/>
    <property type="molecule type" value="Genomic_DNA"/>
</dbReference>
<name>A0ABR3GC30_9PEZI</name>
<dbReference type="Proteomes" id="UP001447188">
    <property type="component" value="Unassembled WGS sequence"/>
</dbReference>